<dbReference type="GO" id="GO:0009279">
    <property type="term" value="C:cell outer membrane"/>
    <property type="evidence" value="ECO:0007669"/>
    <property type="project" value="UniProtKB-SubCell"/>
</dbReference>
<dbReference type="InterPro" id="IPR036942">
    <property type="entry name" value="Beta-barrel_TonB_sf"/>
</dbReference>
<dbReference type="SUPFAM" id="SSF49464">
    <property type="entry name" value="Carboxypeptidase regulatory domain-like"/>
    <property type="match status" value="1"/>
</dbReference>
<evidence type="ECO:0000256" key="1">
    <source>
        <dbReference type="ARBA" id="ARBA00004571"/>
    </source>
</evidence>
<keyword evidence="3" id="KW-1134">Transmembrane beta strand</keyword>
<dbReference type="Gene3D" id="2.170.130.10">
    <property type="entry name" value="TonB-dependent receptor, plug domain"/>
    <property type="match status" value="1"/>
</dbReference>
<dbReference type="Pfam" id="PF07715">
    <property type="entry name" value="Plug"/>
    <property type="match status" value="1"/>
</dbReference>
<dbReference type="STRING" id="1763537.ULVI_09805"/>
<dbReference type="AlphaFoldDB" id="A0A167HQR1"/>
<dbReference type="SUPFAM" id="SSF56935">
    <property type="entry name" value="Porins"/>
    <property type="match status" value="1"/>
</dbReference>
<dbReference type="InterPro" id="IPR037066">
    <property type="entry name" value="Plug_dom_sf"/>
</dbReference>
<keyword evidence="6" id="KW-0472">Membrane</keyword>
<feature type="domain" description="TonB-dependent receptor plug" evidence="8">
    <location>
        <begin position="141"/>
        <end position="221"/>
    </location>
</feature>
<sequence length="724" mass="81142">MKSLTTLLRSKLFFLFLIIISETITAQNIISGIVTQKNGAPIAGANVYLEGTYDGTSTASNGSFVFETSENGVQTLTVSFVSFEPFLMAADVSHLTNLTIVLRDDVNSLDTVVLSAGTFEASDNSKVSVLKPLDVVTTAGAVGDFIGALQTLPGTSTVSEDGRLFVRGGDALETQIFIDGIRVFTPYTPSTNNIPSRGRYSPFLFDGITFSTGGYSAEYGQALSSVLLLNTIDEPDQEKTEVSIMSVGAGIGNTQKWDKSSLSVNASYINLAPYNEVFSDRNQWHKPFETLSGETVFRKKFDNGLLKIYNAFDTTNFELTQQDINTPEGVRFQLKNTNFYSNASYTGSLSDSWKLMGGASYTYSKSKFDIEEQAIKDVENSAHLKLKLRKRFSNRIKLQLGGEQFITKFNENFNGPDVTEGYGVQNNISVLFSEADFIFSKKFASKVGVRAEYSALFDAVTIAPRISLAYKTGRDSQVSLAYGDFYQQPDMGVLKFESDLQAQNTKHFIANYQYVANNRIFRAEAYRKEYNDLVRFDTPTETFNSNYTNGGDGYAQGIDFFWRDNQSLKEIDYWISYSFLDSQRQYRNYPIKATPSFANTHNVSVVAKYWIEDWKSQVGFSYQYGSGRTYTNPNQLGFLQERTKGYNSLSLNWAYLISQQQILYASVNNVLGFKNINGYQYADTPNTTGDFARQTLRPAADQFFFVGFFWTISEDRSDNQLDNL</sequence>
<reference evidence="9 10" key="1">
    <citation type="submission" date="2016-02" db="EMBL/GenBank/DDBJ databases">
        <title>Ulvibacter sp. LPB0005, isolated from Thais luteostoma.</title>
        <authorList>
            <person name="Shin S.-K."/>
            <person name="Yi H."/>
        </authorList>
    </citation>
    <scope>NUCLEOTIDE SEQUENCE [LARGE SCALE GENOMIC DNA]</scope>
    <source>
        <strain evidence="9 10">LPB0005</strain>
    </source>
</reference>
<dbReference type="InterPro" id="IPR008969">
    <property type="entry name" value="CarboxyPept-like_regulatory"/>
</dbReference>
<evidence type="ECO:0000313" key="10">
    <source>
        <dbReference type="Proteomes" id="UP000077013"/>
    </source>
</evidence>
<evidence type="ECO:0000256" key="7">
    <source>
        <dbReference type="ARBA" id="ARBA00023237"/>
    </source>
</evidence>
<dbReference type="RefSeq" id="WP_068592280.1">
    <property type="nucleotide sequence ID" value="NZ_LRXL01000037.1"/>
</dbReference>
<keyword evidence="5" id="KW-0732">Signal</keyword>
<keyword evidence="4" id="KW-0812">Transmembrane</keyword>
<dbReference type="PANTHER" id="PTHR30069">
    <property type="entry name" value="TONB-DEPENDENT OUTER MEMBRANE RECEPTOR"/>
    <property type="match status" value="1"/>
</dbReference>
<evidence type="ECO:0000313" key="9">
    <source>
        <dbReference type="EMBL" id="OAB78866.1"/>
    </source>
</evidence>
<gene>
    <name evidence="9" type="ORF">ULVI_09805</name>
</gene>
<dbReference type="Pfam" id="PF13715">
    <property type="entry name" value="CarbopepD_reg_2"/>
    <property type="match status" value="1"/>
</dbReference>
<evidence type="ECO:0000256" key="6">
    <source>
        <dbReference type="ARBA" id="ARBA00023136"/>
    </source>
</evidence>
<name>A0A167HQR1_9FLAO</name>
<keyword evidence="9" id="KW-0675">Receptor</keyword>
<protein>
    <submittedName>
        <fullName evidence="9">TonB-dependent receptor</fullName>
    </submittedName>
</protein>
<dbReference type="PANTHER" id="PTHR30069:SF29">
    <property type="entry name" value="HEMOGLOBIN AND HEMOGLOBIN-HAPTOGLOBIN-BINDING PROTEIN 1-RELATED"/>
    <property type="match status" value="1"/>
</dbReference>
<dbReference type="EMBL" id="LRXL01000037">
    <property type="protein sequence ID" value="OAB78866.1"/>
    <property type="molecule type" value="Genomic_DNA"/>
</dbReference>
<evidence type="ECO:0000259" key="8">
    <source>
        <dbReference type="Pfam" id="PF07715"/>
    </source>
</evidence>
<evidence type="ECO:0000256" key="2">
    <source>
        <dbReference type="ARBA" id="ARBA00022448"/>
    </source>
</evidence>
<keyword evidence="2" id="KW-0813">Transport</keyword>
<evidence type="ECO:0000256" key="4">
    <source>
        <dbReference type="ARBA" id="ARBA00022692"/>
    </source>
</evidence>
<organism evidence="9 10">
    <name type="scientific">Cochleicola gelatinilyticus</name>
    <dbReference type="NCBI Taxonomy" id="1763537"/>
    <lineage>
        <taxon>Bacteria</taxon>
        <taxon>Pseudomonadati</taxon>
        <taxon>Bacteroidota</taxon>
        <taxon>Flavobacteriia</taxon>
        <taxon>Flavobacteriales</taxon>
        <taxon>Flavobacteriaceae</taxon>
        <taxon>Cochleicola</taxon>
    </lineage>
</organism>
<dbReference type="InterPro" id="IPR012910">
    <property type="entry name" value="Plug_dom"/>
</dbReference>
<dbReference type="InterPro" id="IPR039426">
    <property type="entry name" value="TonB-dep_rcpt-like"/>
</dbReference>
<dbReference type="Proteomes" id="UP000077013">
    <property type="component" value="Unassembled WGS sequence"/>
</dbReference>
<evidence type="ECO:0000256" key="5">
    <source>
        <dbReference type="ARBA" id="ARBA00022729"/>
    </source>
</evidence>
<comment type="subcellular location">
    <subcellularLocation>
        <location evidence="1">Cell outer membrane</location>
        <topology evidence="1">Multi-pass membrane protein</topology>
    </subcellularLocation>
</comment>
<accession>A0A167HQR1</accession>
<evidence type="ECO:0000256" key="3">
    <source>
        <dbReference type="ARBA" id="ARBA00022452"/>
    </source>
</evidence>
<dbReference type="GO" id="GO:0015344">
    <property type="term" value="F:siderophore uptake transmembrane transporter activity"/>
    <property type="evidence" value="ECO:0007669"/>
    <property type="project" value="TreeGrafter"/>
</dbReference>
<dbReference type="Gene3D" id="2.60.40.1120">
    <property type="entry name" value="Carboxypeptidase-like, regulatory domain"/>
    <property type="match status" value="1"/>
</dbReference>
<dbReference type="GO" id="GO:0044718">
    <property type="term" value="P:siderophore transmembrane transport"/>
    <property type="evidence" value="ECO:0007669"/>
    <property type="project" value="TreeGrafter"/>
</dbReference>
<dbReference type="Gene3D" id="2.40.170.20">
    <property type="entry name" value="TonB-dependent receptor, beta-barrel domain"/>
    <property type="match status" value="1"/>
</dbReference>
<proteinExistence type="predicted"/>
<comment type="caution">
    <text evidence="9">The sequence shown here is derived from an EMBL/GenBank/DDBJ whole genome shotgun (WGS) entry which is preliminary data.</text>
</comment>
<dbReference type="OrthoDB" id="1075473at2"/>
<keyword evidence="7" id="KW-0998">Cell outer membrane</keyword>
<keyword evidence="10" id="KW-1185">Reference proteome</keyword>